<dbReference type="SUPFAM" id="SSF50199">
    <property type="entry name" value="Staphylococcal nuclease"/>
    <property type="match status" value="1"/>
</dbReference>
<dbReference type="RefSeq" id="WP_270038595.1">
    <property type="nucleotide sequence ID" value="NZ_JAPDOD010000003.1"/>
</dbReference>
<feature type="domain" description="TNase-like" evidence="1">
    <location>
        <begin position="17"/>
        <end position="132"/>
    </location>
</feature>
<organism evidence="2 3">
    <name type="scientific">Solirubrobacter ginsenosidimutans</name>
    <dbReference type="NCBI Taxonomy" id="490573"/>
    <lineage>
        <taxon>Bacteria</taxon>
        <taxon>Bacillati</taxon>
        <taxon>Actinomycetota</taxon>
        <taxon>Thermoleophilia</taxon>
        <taxon>Solirubrobacterales</taxon>
        <taxon>Solirubrobacteraceae</taxon>
        <taxon>Solirubrobacter</taxon>
    </lineage>
</organism>
<dbReference type="Gene3D" id="2.40.50.90">
    <property type="match status" value="1"/>
</dbReference>
<evidence type="ECO:0000313" key="2">
    <source>
        <dbReference type="EMBL" id="MDA0159830.1"/>
    </source>
</evidence>
<protein>
    <recommendedName>
        <fullName evidence="1">TNase-like domain-containing protein</fullName>
    </recommendedName>
</protein>
<comment type="caution">
    <text evidence="2">The sequence shown here is derived from an EMBL/GenBank/DDBJ whole genome shotgun (WGS) entry which is preliminary data.</text>
</comment>
<proteinExistence type="predicted"/>
<dbReference type="InterPro" id="IPR035437">
    <property type="entry name" value="SNase_OB-fold_sf"/>
</dbReference>
<dbReference type="EMBL" id="JAPDOD010000003">
    <property type="protein sequence ID" value="MDA0159830.1"/>
    <property type="molecule type" value="Genomic_DNA"/>
</dbReference>
<gene>
    <name evidence="2" type="ORF">OM076_06120</name>
</gene>
<reference evidence="2" key="1">
    <citation type="submission" date="2022-10" db="EMBL/GenBank/DDBJ databases">
        <title>The WGS of Solirubrobacter ginsenosidimutans DSM 21036.</title>
        <authorList>
            <person name="Jiang Z."/>
        </authorList>
    </citation>
    <scope>NUCLEOTIDE SEQUENCE</scope>
    <source>
        <strain evidence="2">DSM 21036</strain>
    </source>
</reference>
<name>A0A9X3MRG4_9ACTN</name>
<dbReference type="PROSITE" id="PS50830">
    <property type="entry name" value="TNASE_3"/>
    <property type="match status" value="1"/>
</dbReference>
<evidence type="ECO:0000259" key="1">
    <source>
        <dbReference type="PROSITE" id="PS50830"/>
    </source>
</evidence>
<dbReference type="InterPro" id="IPR016071">
    <property type="entry name" value="Staphylococal_nuclease_OB-fold"/>
</dbReference>
<accession>A0A9X3MRG4</accession>
<evidence type="ECO:0000313" key="3">
    <source>
        <dbReference type="Proteomes" id="UP001149140"/>
    </source>
</evidence>
<keyword evidence="3" id="KW-1185">Reference proteome</keyword>
<sequence length="272" mass="28627">MLALLPAILLVAGAPTVVRVVDGDTLQVRTGGAVRTVHLAGVDAPGRGACGGVEAGRALARLLPRGAHVRLQRDRAAPAAARYVYRRGRLVNAVLLRDGVARPGDTGGLRERSALVAAAREAEQQRRGLWTSCAPPPQPAPVPAADPTAAGQEAIPRARAELSGRMFILKVGTSLWDRSERRLHLCADGFAGDYWNWVFHGNAGSGSTEGSWEVAGATYTETTATVRVRLLHSGGETFRTFVVEAGRVSIDGVAMTEVATSDVCAIRGHASQ</sequence>
<dbReference type="AlphaFoldDB" id="A0A9X3MRG4"/>
<dbReference type="Proteomes" id="UP001149140">
    <property type="component" value="Unassembled WGS sequence"/>
</dbReference>
<dbReference type="SMART" id="SM00318">
    <property type="entry name" value="SNc"/>
    <property type="match status" value="1"/>
</dbReference>